<name>G3A645_9RALS</name>
<protein>
    <submittedName>
        <fullName evidence="1">Uncharacterized protein</fullName>
    </submittedName>
</protein>
<reference evidence="1" key="2">
    <citation type="submission" date="2011-04" db="EMBL/GenBank/DDBJ databases">
        <authorList>
            <person name="Genoscope - CEA"/>
        </authorList>
    </citation>
    <scope>NUCLEOTIDE SEQUENCE</scope>
    <source>
        <strain evidence="1">R24</strain>
    </source>
</reference>
<evidence type="ECO:0000313" key="1">
    <source>
        <dbReference type="EMBL" id="CCA85923.1"/>
    </source>
</evidence>
<gene>
    <name evidence="1" type="ORF">RALSY_40121</name>
</gene>
<sequence>MSDDYVIKPRKASDLYPILTFQLFDSGKIVVTPSVQAHLDREGVSPDPYVERHTHGDWGDVSAKDAEMNLLAVLLAGRPFSSYLIAGKRVWVITELDCTFTTLMSPEEY</sequence>
<reference evidence="1" key="1">
    <citation type="journal article" date="2011" name="PLoS ONE">
        <title>Ralstonia syzygii, the Blood Disease Bacterium and some Asian R. solanacearum strains form a single genomic species despite divergent lifestyles.</title>
        <authorList>
            <person name="Remenant B."/>
            <person name="de Cambiaire J.C."/>
            <person name="Cellier G."/>
            <person name="Jacobs J.M."/>
            <person name="Mangenot S."/>
            <person name="Barbe V."/>
            <person name="Lajus A."/>
            <person name="Vallenet D."/>
            <person name="Medigue C."/>
            <person name="Fegan M."/>
            <person name="Allen C."/>
            <person name="Prior P."/>
        </authorList>
    </citation>
    <scope>NUCLEOTIDE SEQUENCE</scope>
    <source>
        <strain evidence="1">R24</strain>
    </source>
</reference>
<dbReference type="AlphaFoldDB" id="G3A645"/>
<dbReference type="EMBL" id="FR854089">
    <property type="protein sequence ID" value="CCA85923.1"/>
    <property type="molecule type" value="Genomic_DNA"/>
</dbReference>
<organism evidence="1">
    <name type="scientific">Ralstonia syzygii R24</name>
    <dbReference type="NCBI Taxonomy" id="907261"/>
    <lineage>
        <taxon>Bacteria</taxon>
        <taxon>Pseudomonadati</taxon>
        <taxon>Pseudomonadota</taxon>
        <taxon>Betaproteobacteria</taxon>
        <taxon>Burkholderiales</taxon>
        <taxon>Burkholderiaceae</taxon>
        <taxon>Ralstonia</taxon>
        <taxon>Ralstonia solanacearum species complex</taxon>
    </lineage>
</organism>
<proteinExistence type="predicted"/>
<dbReference type="RefSeq" id="WP_231649535.1">
    <property type="nucleotide sequence ID" value="NZ_CP115944.1"/>
</dbReference>
<accession>G3A645</accession>